<dbReference type="OrthoDB" id="338650at2759"/>
<sequence>MATLCVAGFWNSRVEEGEPSSWSAAAFISAIQQEDQQQEEQNGGHMCHKMAPAVSLPSIFTRGSYRRYMNYLIKSHSSEKLHIDSPLKTADAPLRDSRLKTFRGNVRSTHCMKRDAVITDKTSSRSHADCSSNHCNTNAEVEKPPVTPVPGGDNTNYVVGNLNSRVNRGVSLVSLSPVSSDMKGPVVLTNSVETDGGVVVDNKGDAPFLSSQHPSSSGRAIASQSDEEVDETLSIREKCNTNENNKGRQRKTGAVGGGRSRSAGAAQEANDTVVGASTALRFPSVEKLIHRYTAMITEQKERVMAEKQAENQSRGKHNEGNIENKFSNQCKEFAGNSSRNKAVPLQQKHSKQPTKPVQGRHQVTLRSSDLSQYSRLAGHVQHREFVINSDDNSLKQDDDLHGRTEHSRKHLQYYPNEAVEMSAGELQENKFQNIRKLHKEEISRAHQIQCECDSDRVEHKTSHFQHRDGLDFVTECRVQRENDYRTLDLEEHVRQWDVISGPTGHNTKMQHRPHKEKGHMEISESEYCNNCVNKQHQLCEGNNKEETDGALQETSESVTSLFIKSSTHVTQNISHVGSTTASAIQDEGHHKLMLPRASQRSVSPASDEGCSVVPPPECGLTPCSSEGDIVKTFVEKPTARWTWPPESDDQDAAELEGRVHRHEYGRCGSSDSAVCLLPSDDERRLQMKDARLPLRKVSVDSDVLDAITSRDPSCDKTMVFDRYMRKSSEVSFDLDNLQHIWRHGSFSSAGRRDSDGFPDSVSRQNSVDRSDTWFEEIRSNTTEAVCEDLCDSGIDRGTFLGRTGDLCWDVSSLDAKTGDFSADDDRYRATAANVCGYPWKCTQRRFSKPRSMISCESGVVDDEDCSRKSSTAEAVDGDEYRVELRRQSAQSFQTDDEESSANSQYRYWRTPSVVVSDYSDDGPYFTSVTLEELEQLQDVSSSDCASAASSVSGSVGVSVGDAEYGLRTPERKASDCSTCSTLSGDEDASCDAMLQPLRTRQK</sequence>
<evidence type="ECO:0000256" key="1">
    <source>
        <dbReference type="SAM" id="MobiDB-lite"/>
    </source>
</evidence>
<accession>A0A6L2Q480</accession>
<gene>
    <name evidence="2" type="ORF">Cfor_01733</name>
</gene>
<feature type="compositionally biased region" description="Basic and acidic residues" evidence="1">
    <location>
        <begin position="392"/>
        <end position="405"/>
    </location>
</feature>
<organism evidence="2 3">
    <name type="scientific">Coptotermes formosanus</name>
    <name type="common">Formosan subterranean termite</name>
    <dbReference type="NCBI Taxonomy" id="36987"/>
    <lineage>
        <taxon>Eukaryota</taxon>
        <taxon>Metazoa</taxon>
        <taxon>Ecdysozoa</taxon>
        <taxon>Arthropoda</taxon>
        <taxon>Hexapoda</taxon>
        <taxon>Insecta</taxon>
        <taxon>Pterygota</taxon>
        <taxon>Neoptera</taxon>
        <taxon>Polyneoptera</taxon>
        <taxon>Dictyoptera</taxon>
        <taxon>Blattodea</taxon>
        <taxon>Blattoidea</taxon>
        <taxon>Termitoidae</taxon>
        <taxon>Rhinotermitidae</taxon>
        <taxon>Coptotermes</taxon>
    </lineage>
</organism>
<feature type="region of interest" description="Disordered" evidence="1">
    <location>
        <begin position="203"/>
        <end position="270"/>
    </location>
</feature>
<dbReference type="Proteomes" id="UP000502823">
    <property type="component" value="Unassembled WGS sequence"/>
</dbReference>
<reference evidence="3" key="1">
    <citation type="submission" date="2020-01" db="EMBL/GenBank/DDBJ databases">
        <title>Draft genome sequence of the Termite Coptotermes fromosanus.</title>
        <authorList>
            <person name="Itakura S."/>
            <person name="Yosikawa Y."/>
            <person name="Umezawa K."/>
        </authorList>
    </citation>
    <scope>NUCLEOTIDE SEQUENCE [LARGE SCALE GENOMIC DNA]</scope>
</reference>
<dbReference type="EMBL" id="BLKM01000767">
    <property type="protein sequence ID" value="GFG38322.1"/>
    <property type="molecule type" value="Genomic_DNA"/>
</dbReference>
<feature type="compositionally biased region" description="Polar residues" evidence="1">
    <location>
        <begin position="209"/>
        <end position="224"/>
    </location>
</feature>
<name>A0A6L2Q480_COPFO</name>
<evidence type="ECO:0000313" key="2">
    <source>
        <dbReference type="EMBL" id="GFG38322.1"/>
    </source>
</evidence>
<feature type="non-terminal residue" evidence="2">
    <location>
        <position position="1002"/>
    </location>
</feature>
<feature type="region of interest" description="Disordered" evidence="1">
    <location>
        <begin position="336"/>
        <end position="362"/>
    </location>
</feature>
<evidence type="ECO:0000313" key="3">
    <source>
        <dbReference type="Proteomes" id="UP000502823"/>
    </source>
</evidence>
<dbReference type="InParanoid" id="A0A6L2Q480"/>
<keyword evidence="3" id="KW-1185">Reference proteome</keyword>
<dbReference type="AlphaFoldDB" id="A0A6L2Q480"/>
<proteinExistence type="predicted"/>
<protein>
    <submittedName>
        <fullName evidence="2">Uncharacterized protein</fullName>
    </submittedName>
</protein>
<comment type="caution">
    <text evidence="2">The sequence shown here is derived from an EMBL/GenBank/DDBJ whole genome shotgun (WGS) entry which is preliminary data.</text>
</comment>
<feature type="region of interest" description="Disordered" evidence="1">
    <location>
        <begin position="389"/>
        <end position="408"/>
    </location>
</feature>
<feature type="region of interest" description="Disordered" evidence="1">
    <location>
        <begin position="966"/>
        <end position="986"/>
    </location>
</feature>